<proteinExistence type="predicted"/>
<evidence type="ECO:0000313" key="2">
    <source>
        <dbReference type="Proteomes" id="UP000229526"/>
    </source>
</evidence>
<dbReference type="AlphaFoldDB" id="A0A2H0ULK7"/>
<dbReference type="Proteomes" id="UP000229526">
    <property type="component" value="Unassembled WGS sequence"/>
</dbReference>
<evidence type="ECO:0000313" key="1">
    <source>
        <dbReference type="EMBL" id="PIR87292.1"/>
    </source>
</evidence>
<dbReference type="EMBL" id="PFBD01000009">
    <property type="protein sequence ID" value="PIR87292.1"/>
    <property type="molecule type" value="Genomic_DNA"/>
</dbReference>
<comment type="caution">
    <text evidence="1">The sequence shown here is derived from an EMBL/GenBank/DDBJ whole genome shotgun (WGS) entry which is preliminary data.</text>
</comment>
<protein>
    <submittedName>
        <fullName evidence="1">Uncharacterized protein</fullName>
    </submittedName>
</protein>
<accession>A0A2H0ULK7</accession>
<gene>
    <name evidence="1" type="ORF">COU11_01210</name>
</gene>
<organism evidence="1 2">
    <name type="scientific">Candidatus Harrisonbacteria bacterium CG10_big_fil_rev_8_21_14_0_10_49_15</name>
    <dbReference type="NCBI Taxonomy" id="1974587"/>
    <lineage>
        <taxon>Bacteria</taxon>
        <taxon>Candidatus Harrisoniibacteriota</taxon>
    </lineage>
</organism>
<name>A0A2H0ULK7_9BACT</name>
<reference evidence="2" key="1">
    <citation type="submission" date="2017-09" db="EMBL/GenBank/DDBJ databases">
        <title>Depth-based differentiation of microbial function through sediment-hosted aquifers and enrichment of novel symbionts in the deep terrestrial subsurface.</title>
        <authorList>
            <person name="Probst A.J."/>
            <person name="Ladd B."/>
            <person name="Jarett J.K."/>
            <person name="Geller-Mcgrath D.E."/>
            <person name="Sieber C.M.K."/>
            <person name="Emerson J.B."/>
            <person name="Anantharaman K."/>
            <person name="Thomas B.C."/>
            <person name="Malmstrom R."/>
            <person name="Stieglmeier M."/>
            <person name="Klingl A."/>
            <person name="Woyke T."/>
            <person name="Ryan C.M."/>
            <person name="Banfield J.F."/>
        </authorList>
    </citation>
    <scope>NUCLEOTIDE SEQUENCE [LARGE SCALE GENOMIC DNA]</scope>
</reference>
<sequence length="59" mass="6634">MPRPHKAILNTNNIQSIKTKITQLEESIDSIVLVGKADHNVLRTIKKAWSAKQLLTQKA</sequence>